<reference evidence="2 3" key="1">
    <citation type="submission" date="2018-03" db="EMBL/GenBank/DDBJ databases">
        <title>Bacteriophage NCPPB3778 and a type I-E CRISPR drive the evolution of the US Biological Select Agent, Rathayibacter toxicus.</title>
        <authorList>
            <person name="Davis E.W.II."/>
            <person name="Tabima J.F."/>
            <person name="Weisberg A.J."/>
            <person name="Dantas Lopes L."/>
            <person name="Wiseman M.S."/>
            <person name="Wiseman M.S."/>
            <person name="Pupko T."/>
            <person name="Belcher M.S."/>
            <person name="Sechler A.J."/>
            <person name="Tancos M.A."/>
            <person name="Schroeder B.K."/>
            <person name="Murray T.D."/>
            <person name="Luster D.G."/>
            <person name="Schneider W.L."/>
            <person name="Rogers E."/>
            <person name="Andreote F.D."/>
            <person name="Grunwald N.J."/>
            <person name="Putnam M.L."/>
            <person name="Chang J.H."/>
        </authorList>
    </citation>
    <scope>NUCLEOTIDE SEQUENCE [LARGE SCALE GENOMIC DNA]</scope>
    <source>
        <strain evidence="2 3">DSM 15932</strain>
    </source>
</reference>
<dbReference type="Proteomes" id="UP000285317">
    <property type="component" value="Chromosome"/>
</dbReference>
<sequence>MTRSSAYLERQAALIQESSLDVGDDTVRLHSGGEPATDVVLLVTGPGRGARADGALLLPMLARRHRVAALELADLRDPLRDAPRAVTAALDRLGAERAVVVGVSLGAWAAITAAEADPRVGALVLAAGWLRPTERLVAVARLWESLADLPDARADLARVIGVRTLADLGPGRATPLAADAATAALLGAAARADATEAAARLRVPALVVGCTADAVVGVEGSEALLGAIDDARYAVIDAGHCVLAERPAELLALVERFVADPHRDPAGSTLPRTIA</sequence>
<accession>A0A3Q9UWL0</accession>
<name>A0A3Q9UWL0_9MICO</name>
<dbReference type="GO" id="GO:0003824">
    <property type="term" value="F:catalytic activity"/>
    <property type="evidence" value="ECO:0007669"/>
    <property type="project" value="UniProtKB-ARBA"/>
</dbReference>
<dbReference type="InterPro" id="IPR000073">
    <property type="entry name" value="AB_hydrolase_1"/>
</dbReference>
<dbReference type="Gene3D" id="3.40.50.1820">
    <property type="entry name" value="alpha/beta hydrolase"/>
    <property type="match status" value="1"/>
</dbReference>
<evidence type="ECO:0000313" key="2">
    <source>
        <dbReference type="EMBL" id="AZZ50907.1"/>
    </source>
</evidence>
<dbReference type="SUPFAM" id="SSF53474">
    <property type="entry name" value="alpha/beta-Hydrolases"/>
    <property type="match status" value="1"/>
</dbReference>
<protein>
    <recommendedName>
        <fullName evidence="1">AB hydrolase-1 domain-containing protein</fullName>
    </recommendedName>
</protein>
<dbReference type="AlphaFoldDB" id="A0A3Q9UWL0"/>
<proteinExistence type="predicted"/>
<dbReference type="EMBL" id="CP028137">
    <property type="protein sequence ID" value="AZZ50907.1"/>
    <property type="molecule type" value="Genomic_DNA"/>
</dbReference>
<organism evidence="2 3">
    <name type="scientific">Rathayibacter festucae DSM 15932</name>
    <dbReference type="NCBI Taxonomy" id="1328866"/>
    <lineage>
        <taxon>Bacteria</taxon>
        <taxon>Bacillati</taxon>
        <taxon>Actinomycetota</taxon>
        <taxon>Actinomycetes</taxon>
        <taxon>Micrococcales</taxon>
        <taxon>Microbacteriaceae</taxon>
        <taxon>Rathayibacter</taxon>
    </lineage>
</organism>
<dbReference type="InterPro" id="IPR050228">
    <property type="entry name" value="Carboxylesterase_BioH"/>
</dbReference>
<dbReference type="InterPro" id="IPR029058">
    <property type="entry name" value="AB_hydrolase_fold"/>
</dbReference>
<dbReference type="KEGG" id="rfs:C1I64_01795"/>
<dbReference type="PANTHER" id="PTHR43194">
    <property type="entry name" value="HYDROLASE ALPHA/BETA FOLD FAMILY"/>
    <property type="match status" value="1"/>
</dbReference>
<dbReference type="PANTHER" id="PTHR43194:SF2">
    <property type="entry name" value="PEROXISOMAL MEMBRANE PROTEIN LPX1"/>
    <property type="match status" value="1"/>
</dbReference>
<feature type="domain" description="AB hydrolase-1" evidence="1">
    <location>
        <begin position="54"/>
        <end position="252"/>
    </location>
</feature>
<dbReference type="RefSeq" id="WP_127886008.1">
    <property type="nucleotide sequence ID" value="NZ_CP028137.1"/>
</dbReference>
<evidence type="ECO:0000313" key="3">
    <source>
        <dbReference type="Proteomes" id="UP000285317"/>
    </source>
</evidence>
<evidence type="ECO:0000259" key="1">
    <source>
        <dbReference type="Pfam" id="PF12697"/>
    </source>
</evidence>
<gene>
    <name evidence="2" type="ORF">C1I64_01795</name>
</gene>
<dbReference type="Pfam" id="PF12697">
    <property type="entry name" value="Abhydrolase_6"/>
    <property type="match status" value="1"/>
</dbReference>